<sequence>MEEVQTSFDKILTLTAKEADPLVIEEEYDGVAQDILERSLVAKIYSPKPIHKKSFKNGMLEFGTYLLLFIASSGISASAKRTGRFLNQSKMQDLVSNNGNNQLSRYRRLS</sequence>
<proteinExistence type="predicted"/>
<dbReference type="EMBL" id="JAJFAZ020000002">
    <property type="protein sequence ID" value="KAI5344431.1"/>
    <property type="molecule type" value="Genomic_DNA"/>
</dbReference>
<accession>A0AAD4WLH8</accession>
<organism evidence="1 2">
    <name type="scientific">Prunus dulcis</name>
    <name type="common">Almond</name>
    <name type="synonym">Amygdalus dulcis</name>
    <dbReference type="NCBI Taxonomy" id="3755"/>
    <lineage>
        <taxon>Eukaryota</taxon>
        <taxon>Viridiplantae</taxon>
        <taxon>Streptophyta</taxon>
        <taxon>Embryophyta</taxon>
        <taxon>Tracheophyta</taxon>
        <taxon>Spermatophyta</taxon>
        <taxon>Magnoliopsida</taxon>
        <taxon>eudicotyledons</taxon>
        <taxon>Gunneridae</taxon>
        <taxon>Pentapetalae</taxon>
        <taxon>rosids</taxon>
        <taxon>fabids</taxon>
        <taxon>Rosales</taxon>
        <taxon>Rosaceae</taxon>
        <taxon>Amygdaloideae</taxon>
        <taxon>Amygdaleae</taxon>
        <taxon>Prunus</taxon>
    </lineage>
</organism>
<name>A0AAD4WLH8_PRUDU</name>
<dbReference type="AlphaFoldDB" id="A0AAD4WLH8"/>
<protein>
    <submittedName>
        <fullName evidence="1">Uncharacterized protein</fullName>
    </submittedName>
</protein>
<comment type="caution">
    <text evidence="1">The sequence shown here is derived from an EMBL/GenBank/DDBJ whole genome shotgun (WGS) entry which is preliminary data.</text>
</comment>
<evidence type="ECO:0000313" key="1">
    <source>
        <dbReference type="EMBL" id="KAI5344431.1"/>
    </source>
</evidence>
<evidence type="ECO:0000313" key="2">
    <source>
        <dbReference type="Proteomes" id="UP001054821"/>
    </source>
</evidence>
<keyword evidence="2" id="KW-1185">Reference proteome</keyword>
<reference evidence="1 2" key="1">
    <citation type="journal article" date="2022" name="G3 (Bethesda)">
        <title>Whole-genome sequence and methylome profiling of the almond [Prunus dulcis (Mill.) D.A. Webb] cultivar 'Nonpareil'.</title>
        <authorList>
            <person name="D'Amico-Willman K.M."/>
            <person name="Ouma W.Z."/>
            <person name="Meulia T."/>
            <person name="Sideli G.M."/>
            <person name="Gradziel T.M."/>
            <person name="Fresnedo-Ramirez J."/>
        </authorList>
    </citation>
    <scope>NUCLEOTIDE SEQUENCE [LARGE SCALE GENOMIC DNA]</scope>
    <source>
        <strain evidence="1">Clone GOH B32 T37-40</strain>
    </source>
</reference>
<gene>
    <name evidence="1" type="ORF">L3X38_012308</name>
</gene>
<dbReference type="Proteomes" id="UP001054821">
    <property type="component" value="Chromosome 2"/>
</dbReference>